<feature type="transmembrane region" description="Helical" evidence="2">
    <location>
        <begin position="98"/>
        <end position="117"/>
    </location>
</feature>
<name>A0A8J6HS72_TENMO</name>
<evidence type="ECO:0000256" key="1">
    <source>
        <dbReference type="SAM" id="MobiDB-lite"/>
    </source>
</evidence>
<sequence>MGLVYDGDAMEAMDRPDLAESNRRPLWIDARVALQTPRNKHQVERTPIPPPPRRADGTRVENDGISLSYPEDSTGPTSLHPHPNFKPFLFFTLESSKLLLILLLNKAFVIVGSNWFTRYPNR</sequence>
<evidence type="ECO:0000256" key="2">
    <source>
        <dbReference type="SAM" id="Phobius"/>
    </source>
</evidence>
<evidence type="ECO:0000313" key="4">
    <source>
        <dbReference type="Proteomes" id="UP000719412"/>
    </source>
</evidence>
<protein>
    <submittedName>
        <fullName evidence="3">Uncharacterized protein</fullName>
    </submittedName>
</protein>
<proteinExistence type="predicted"/>
<accession>A0A8J6HS72</accession>
<reference evidence="3" key="1">
    <citation type="journal article" date="2020" name="J Insects Food Feed">
        <title>The yellow mealworm (Tenebrio molitor) genome: a resource for the emerging insects as food and feed industry.</title>
        <authorList>
            <person name="Eriksson T."/>
            <person name="Andere A."/>
            <person name="Kelstrup H."/>
            <person name="Emery V."/>
            <person name="Picard C."/>
        </authorList>
    </citation>
    <scope>NUCLEOTIDE SEQUENCE</scope>
    <source>
        <strain evidence="3">Stoneville</strain>
        <tissue evidence="3">Whole head</tissue>
    </source>
</reference>
<keyword evidence="2" id="KW-1133">Transmembrane helix</keyword>
<organism evidence="3 4">
    <name type="scientific">Tenebrio molitor</name>
    <name type="common">Yellow mealworm beetle</name>
    <dbReference type="NCBI Taxonomy" id="7067"/>
    <lineage>
        <taxon>Eukaryota</taxon>
        <taxon>Metazoa</taxon>
        <taxon>Ecdysozoa</taxon>
        <taxon>Arthropoda</taxon>
        <taxon>Hexapoda</taxon>
        <taxon>Insecta</taxon>
        <taxon>Pterygota</taxon>
        <taxon>Neoptera</taxon>
        <taxon>Endopterygota</taxon>
        <taxon>Coleoptera</taxon>
        <taxon>Polyphaga</taxon>
        <taxon>Cucujiformia</taxon>
        <taxon>Tenebrionidae</taxon>
        <taxon>Tenebrio</taxon>
    </lineage>
</organism>
<keyword evidence="2" id="KW-0472">Membrane</keyword>
<dbReference type="AlphaFoldDB" id="A0A8J6HS72"/>
<dbReference type="Proteomes" id="UP000719412">
    <property type="component" value="Unassembled WGS sequence"/>
</dbReference>
<comment type="caution">
    <text evidence="3">The sequence shown here is derived from an EMBL/GenBank/DDBJ whole genome shotgun (WGS) entry which is preliminary data.</text>
</comment>
<keyword evidence="2" id="KW-0812">Transmembrane</keyword>
<dbReference type="EMBL" id="JABDTM020010891">
    <property type="protein sequence ID" value="KAH0820756.1"/>
    <property type="molecule type" value="Genomic_DNA"/>
</dbReference>
<keyword evidence="4" id="KW-1185">Reference proteome</keyword>
<feature type="region of interest" description="Disordered" evidence="1">
    <location>
        <begin position="37"/>
        <end position="78"/>
    </location>
</feature>
<gene>
    <name evidence="3" type="ORF">GEV33_002035</name>
</gene>
<reference evidence="3" key="2">
    <citation type="submission" date="2021-08" db="EMBL/GenBank/DDBJ databases">
        <authorList>
            <person name="Eriksson T."/>
        </authorList>
    </citation>
    <scope>NUCLEOTIDE SEQUENCE</scope>
    <source>
        <strain evidence="3">Stoneville</strain>
        <tissue evidence="3">Whole head</tissue>
    </source>
</reference>
<feature type="compositionally biased region" description="Basic and acidic residues" evidence="1">
    <location>
        <begin position="53"/>
        <end position="62"/>
    </location>
</feature>
<evidence type="ECO:0000313" key="3">
    <source>
        <dbReference type="EMBL" id="KAH0820756.1"/>
    </source>
</evidence>